<gene>
    <name evidence="2" type="ORF">TSUD_57680</name>
</gene>
<accession>A0A2Z6NKP1</accession>
<proteinExistence type="predicted"/>
<evidence type="ECO:0000313" key="3">
    <source>
        <dbReference type="Proteomes" id="UP000242715"/>
    </source>
</evidence>
<organism evidence="2 3">
    <name type="scientific">Trifolium subterraneum</name>
    <name type="common">Subterranean clover</name>
    <dbReference type="NCBI Taxonomy" id="3900"/>
    <lineage>
        <taxon>Eukaryota</taxon>
        <taxon>Viridiplantae</taxon>
        <taxon>Streptophyta</taxon>
        <taxon>Embryophyta</taxon>
        <taxon>Tracheophyta</taxon>
        <taxon>Spermatophyta</taxon>
        <taxon>Magnoliopsida</taxon>
        <taxon>eudicotyledons</taxon>
        <taxon>Gunneridae</taxon>
        <taxon>Pentapetalae</taxon>
        <taxon>rosids</taxon>
        <taxon>fabids</taxon>
        <taxon>Fabales</taxon>
        <taxon>Fabaceae</taxon>
        <taxon>Papilionoideae</taxon>
        <taxon>50 kb inversion clade</taxon>
        <taxon>NPAAA clade</taxon>
        <taxon>Hologalegina</taxon>
        <taxon>IRL clade</taxon>
        <taxon>Trifolieae</taxon>
        <taxon>Trifolium</taxon>
    </lineage>
</organism>
<evidence type="ECO:0000313" key="2">
    <source>
        <dbReference type="EMBL" id="GAU30357.1"/>
    </source>
</evidence>
<dbReference type="AlphaFoldDB" id="A0A2Z6NKP1"/>
<dbReference type="EMBL" id="DF973424">
    <property type="protein sequence ID" value="GAU30357.1"/>
    <property type="molecule type" value="Genomic_DNA"/>
</dbReference>
<sequence>MSNYARHSLIKPLTSSWKDPFKVKFFRVRPSPNSPQFFHDESGNTLFLLYWTKYPSTKIKLRQLHCTPTTEKLVSLLNGMSSFKAIDLLRCEGDQDALASLLQSKVMPPLTVEERRAVREKNKAKPLAISRDIVTTSSSQQRAAKTKKPRLDTTSASALVNRSINHESEFEPAVPAPTFFTPVQFARNDWRSNLLVGEYDVKEGTSLWDSPHPLEDVMDQLTVAEDKKAIEDLGVEQSLEAVQSYSLWAASLAAESKKLVTSFGEQRRRYQYQNLELKGRIHELERQCAVLKDTLTKTEGLLKEAEKKLKTSTQEYNSLEKVKEELESSLIVVQDECESLKLSAVSEYDNGFMSALEKVREKFPGMDLKGINPD</sequence>
<name>A0A2Z6NKP1_TRISU</name>
<protein>
    <submittedName>
        <fullName evidence="2">Uncharacterized protein</fullName>
    </submittedName>
</protein>
<keyword evidence="3" id="KW-1185">Reference proteome</keyword>
<evidence type="ECO:0000256" key="1">
    <source>
        <dbReference type="SAM" id="Coils"/>
    </source>
</evidence>
<dbReference type="SUPFAM" id="SSF90257">
    <property type="entry name" value="Myosin rod fragments"/>
    <property type="match status" value="1"/>
</dbReference>
<dbReference type="Proteomes" id="UP000242715">
    <property type="component" value="Unassembled WGS sequence"/>
</dbReference>
<feature type="coiled-coil region" evidence="1">
    <location>
        <begin position="267"/>
        <end position="336"/>
    </location>
</feature>
<keyword evidence="1" id="KW-0175">Coiled coil</keyword>
<reference evidence="3" key="1">
    <citation type="journal article" date="2017" name="Front. Plant Sci.">
        <title>Climate Clever Clovers: New Paradigm to Reduce the Environmental Footprint of Ruminants by Breeding Low Methanogenic Forages Utilizing Haplotype Variation.</title>
        <authorList>
            <person name="Kaur P."/>
            <person name="Appels R."/>
            <person name="Bayer P.E."/>
            <person name="Keeble-Gagnere G."/>
            <person name="Wang J."/>
            <person name="Hirakawa H."/>
            <person name="Shirasawa K."/>
            <person name="Vercoe P."/>
            <person name="Stefanova K."/>
            <person name="Durmic Z."/>
            <person name="Nichols P."/>
            <person name="Revell C."/>
            <person name="Isobe S.N."/>
            <person name="Edwards D."/>
            <person name="Erskine W."/>
        </authorList>
    </citation>
    <scope>NUCLEOTIDE SEQUENCE [LARGE SCALE GENOMIC DNA]</scope>
    <source>
        <strain evidence="3">cv. Daliak</strain>
    </source>
</reference>